<dbReference type="Proteomes" id="UP000501237">
    <property type="component" value="Chromosome"/>
</dbReference>
<dbReference type="KEGG" id="poj:PtoMrB4_31740"/>
<reference evidence="1 2" key="1">
    <citation type="journal article" date="2020" name="Microbiol. Resour. Announc.">
        <title>Complete genome sequence of Pseudomonas otitidis strain MrB4, isolated from Lake Biwa in Japan.</title>
        <authorList>
            <person name="Miyazaki K."/>
            <person name="Hase E."/>
            <person name="Maruya T."/>
        </authorList>
    </citation>
    <scope>NUCLEOTIDE SEQUENCE [LARGE SCALE GENOMIC DNA]</scope>
    <source>
        <strain evidence="1 2">MrB4</strain>
    </source>
</reference>
<proteinExistence type="predicted"/>
<evidence type="ECO:0000313" key="1">
    <source>
        <dbReference type="EMBL" id="BCA29197.1"/>
    </source>
</evidence>
<name>A0A679GRE5_9GAMM</name>
<dbReference type="AlphaFoldDB" id="A0A679GRE5"/>
<dbReference type="Gene3D" id="3.90.1200.10">
    <property type="match status" value="1"/>
</dbReference>
<evidence type="ECO:0000313" key="2">
    <source>
        <dbReference type="Proteomes" id="UP000501237"/>
    </source>
</evidence>
<accession>A0A679GRE5</accession>
<gene>
    <name evidence="1" type="ORF">PtoMrB4_31740</name>
</gene>
<dbReference type="EMBL" id="AP022642">
    <property type="protein sequence ID" value="BCA29197.1"/>
    <property type="molecule type" value="Genomic_DNA"/>
</dbReference>
<dbReference type="NCBIfam" id="TIGR02457">
    <property type="entry name" value="TreS_Cterm"/>
    <property type="match status" value="1"/>
</dbReference>
<dbReference type="InterPro" id="IPR011009">
    <property type="entry name" value="Kinase-like_dom_sf"/>
</dbReference>
<dbReference type="SUPFAM" id="SSF56112">
    <property type="entry name" value="Protein kinase-like (PK-like)"/>
    <property type="match status" value="1"/>
</dbReference>
<dbReference type="RefSeq" id="WP_172433883.1">
    <property type="nucleotide sequence ID" value="NZ_AP022642.1"/>
</dbReference>
<evidence type="ECO:0008006" key="3">
    <source>
        <dbReference type="Google" id="ProtNLM"/>
    </source>
</evidence>
<organism evidence="1 2">
    <name type="scientific">Metapseudomonas otitidis</name>
    <dbReference type="NCBI Taxonomy" id="319939"/>
    <lineage>
        <taxon>Bacteria</taxon>
        <taxon>Pseudomonadati</taxon>
        <taxon>Pseudomonadota</taxon>
        <taxon>Gammaproteobacteria</taxon>
        <taxon>Pseudomonadales</taxon>
        <taxon>Pseudomonadaceae</taxon>
        <taxon>Metapseudomonas</taxon>
    </lineage>
</organism>
<dbReference type="InterPro" id="IPR012811">
    <property type="entry name" value="TreS_maltokin_C_dom"/>
</dbReference>
<protein>
    <recommendedName>
        <fullName evidence="3">Maltokinase</fullName>
    </recommendedName>
</protein>
<sequence length="533" mass="57212">MPRPEPAPATPPDLPTLTLDGSLADLPPAALEAALQGWLPSRRWYPGTRADAARLLYLLPCGDAELPAVLAEVEVPGDPASYPVPLVFVPLEQAAGASDALRGAVARLRLDGRDGVMMEGFGVPAFITRWIDDLAREPVRAVAGGELHWLPVAAAGALPGWQGAPVKVLSAEQSNSSAVIDGRYMFKLLRRVLPGLHPEAEMGAYLTAQGFAHVPALLGQVRRVDADGAARTLAVLQAFRPNQGDAWQWTLEHLDRALRNALAADAGGEQAAETELRTLQAFAGVLGRRLGELHSVLARPSDEADFGPLESDAATTEAWARSVVAQLDAALAALEDHRAALDPETAALAAGLLQRRDTLHQQVETLARRSAGGLLIRVHGDLHLGQVLVEDGDACFIDFEGEPTRSLAERRARHSPFKDVAGLLRSFDYAAAMLVRGDGVADHAPQAAALRRQLAERYRQQAGRACLEAYRIAAAGLPHAWFERDGEQAALALFGIEKAAYEILYEAHYRPHWLAVPLRGLVALTQDPGVTHE</sequence>
<dbReference type="GeneID" id="57398387"/>